<keyword evidence="5 10" id="KW-0418">Kinase</keyword>
<dbReference type="GO" id="GO:0004674">
    <property type="term" value="F:protein serine/threonine kinase activity"/>
    <property type="evidence" value="ECO:0007669"/>
    <property type="project" value="UniProtKB-KW"/>
</dbReference>
<gene>
    <name evidence="10" type="ORF">ACFFUV_03835</name>
</gene>
<comment type="catalytic activity">
    <reaction evidence="7">
        <text>L-threonyl-[protein] + ATP = O-phospho-L-threonyl-[protein] + ADP + H(+)</text>
        <dbReference type="Rhea" id="RHEA:46608"/>
        <dbReference type="Rhea" id="RHEA-COMP:11060"/>
        <dbReference type="Rhea" id="RHEA-COMP:11605"/>
        <dbReference type="ChEBI" id="CHEBI:15378"/>
        <dbReference type="ChEBI" id="CHEBI:30013"/>
        <dbReference type="ChEBI" id="CHEBI:30616"/>
        <dbReference type="ChEBI" id="CHEBI:61977"/>
        <dbReference type="ChEBI" id="CHEBI:456216"/>
        <dbReference type="EC" id="2.7.11.1"/>
    </reaction>
</comment>
<keyword evidence="11" id="KW-1185">Reference proteome</keyword>
<dbReference type="Pfam" id="PF00069">
    <property type="entry name" value="Pkinase"/>
    <property type="match status" value="1"/>
</dbReference>
<organism evidence="10 11">
    <name type="scientific">Vibrio olivae</name>
    <dbReference type="NCBI Taxonomy" id="1243002"/>
    <lineage>
        <taxon>Bacteria</taxon>
        <taxon>Pseudomonadati</taxon>
        <taxon>Pseudomonadota</taxon>
        <taxon>Gammaproteobacteria</taxon>
        <taxon>Vibrionales</taxon>
        <taxon>Vibrionaceae</taxon>
        <taxon>Vibrio</taxon>
    </lineage>
</organism>
<evidence type="ECO:0000256" key="3">
    <source>
        <dbReference type="ARBA" id="ARBA00022679"/>
    </source>
</evidence>
<keyword evidence="6" id="KW-0067">ATP-binding</keyword>
<reference evidence="10 11" key="1">
    <citation type="submission" date="2024-09" db="EMBL/GenBank/DDBJ databases">
        <authorList>
            <person name="Sun Q."/>
            <person name="Mori K."/>
        </authorList>
    </citation>
    <scope>NUCLEOTIDE SEQUENCE [LARGE SCALE GENOMIC DNA]</scope>
    <source>
        <strain evidence="10 11">CECT 8064</strain>
    </source>
</reference>
<dbReference type="PROSITE" id="PS50011">
    <property type="entry name" value="PROTEIN_KINASE_DOM"/>
    <property type="match status" value="1"/>
</dbReference>
<dbReference type="SUPFAM" id="SSF56112">
    <property type="entry name" value="Protein kinase-like (PK-like)"/>
    <property type="match status" value="1"/>
</dbReference>
<dbReference type="PANTHER" id="PTHR24363:SF0">
    <property type="entry name" value="SERINE_THREONINE KINASE LIKE DOMAIN CONTAINING 1"/>
    <property type="match status" value="1"/>
</dbReference>
<evidence type="ECO:0000256" key="5">
    <source>
        <dbReference type="ARBA" id="ARBA00022777"/>
    </source>
</evidence>
<keyword evidence="3" id="KW-0808">Transferase</keyword>
<dbReference type="RefSeq" id="WP_390189824.1">
    <property type="nucleotide sequence ID" value="NZ_JBHMEP010000001.1"/>
</dbReference>
<keyword evidence="4" id="KW-0547">Nucleotide-binding</keyword>
<dbReference type="Proteomes" id="UP001589645">
    <property type="component" value="Unassembled WGS sequence"/>
</dbReference>
<comment type="catalytic activity">
    <reaction evidence="8">
        <text>L-seryl-[protein] + ATP = O-phospho-L-seryl-[protein] + ADP + H(+)</text>
        <dbReference type="Rhea" id="RHEA:17989"/>
        <dbReference type="Rhea" id="RHEA-COMP:9863"/>
        <dbReference type="Rhea" id="RHEA-COMP:11604"/>
        <dbReference type="ChEBI" id="CHEBI:15378"/>
        <dbReference type="ChEBI" id="CHEBI:29999"/>
        <dbReference type="ChEBI" id="CHEBI:30616"/>
        <dbReference type="ChEBI" id="CHEBI:83421"/>
        <dbReference type="ChEBI" id="CHEBI:456216"/>
        <dbReference type="EC" id="2.7.11.1"/>
    </reaction>
</comment>
<dbReference type="EC" id="2.7.11.1" evidence="1"/>
<evidence type="ECO:0000313" key="11">
    <source>
        <dbReference type="Proteomes" id="UP001589645"/>
    </source>
</evidence>
<dbReference type="InterPro" id="IPR000719">
    <property type="entry name" value="Prot_kinase_dom"/>
</dbReference>
<dbReference type="Gene3D" id="1.10.510.10">
    <property type="entry name" value="Transferase(Phosphotransferase) domain 1"/>
    <property type="match status" value="1"/>
</dbReference>
<feature type="domain" description="Protein kinase" evidence="9">
    <location>
        <begin position="46"/>
        <end position="348"/>
    </location>
</feature>
<dbReference type="InterPro" id="IPR008271">
    <property type="entry name" value="Ser/Thr_kinase_AS"/>
</dbReference>
<comment type="caution">
    <text evidence="10">The sequence shown here is derived from an EMBL/GenBank/DDBJ whole genome shotgun (WGS) entry which is preliminary data.</text>
</comment>
<dbReference type="SMART" id="SM00220">
    <property type="entry name" value="S_TKc"/>
    <property type="match status" value="1"/>
</dbReference>
<evidence type="ECO:0000256" key="7">
    <source>
        <dbReference type="ARBA" id="ARBA00047899"/>
    </source>
</evidence>
<evidence type="ECO:0000256" key="1">
    <source>
        <dbReference type="ARBA" id="ARBA00012513"/>
    </source>
</evidence>
<dbReference type="PANTHER" id="PTHR24363">
    <property type="entry name" value="SERINE/THREONINE PROTEIN KINASE"/>
    <property type="match status" value="1"/>
</dbReference>
<name>A0ABV5HIN3_9VIBR</name>
<proteinExistence type="predicted"/>
<sequence length="663" mass="74818">MSENKGIANSYIDKLVVKAIEKKKQQQQNMANKNKPKLEYVLFSQFDVLETIPSKNGTTTIYHLAKKDAPEKQLCCKVVNEDASEAARKILQSEASRLEISQHPSVAEFIKFGNEFERPYFMYEWIQGESVADKMERYSSKGFRHDHIAWLIYQLAGALEYMHTRGVCHLDIKPSNVIVSENDNVKLIDFGASRYVGEAEQYAEASLKYASPDYLEAGTAYPQDDVYSLALLTGHLFLGYVFGDAWQTQLTNRKRPQLIPGHVWSLIRDVILKPRKHGYTPISFAQRLACIDVNNLDANASAPIFNNLRNADLVLTPRKAFDRLPSQRFRYLEASLVASVVVITGAYLYDASQPEWRNIVKSEQQNNDVVSAIKPAQTASFLAQSPWDIEDALNDMEANVVSTAPYREAYQVQQVKLDNLYNQYQSDLSAYQNASSGLPGTLNSVRSELVTLRQQLSDDGALFPKTEQQLDLAMSHLNKASVNAIKLTDVTGNQRDQLVKLILNGKSKQADEYLKSAWLLNQSQGYFYSKVLPKQVLASVYQSVETHAQKHYYTQAIDEIEAAMTFFGRTAALQTKMRELKVARSEYVLFSTVTGQFIFDKQKLNVSLADLERNAPKKFSEVTELLGQMATDSIQNSHQKSRPAQGALLVQRALIDYNTSTRS</sequence>
<dbReference type="PROSITE" id="PS00108">
    <property type="entry name" value="PROTEIN_KINASE_ST"/>
    <property type="match status" value="1"/>
</dbReference>
<evidence type="ECO:0000256" key="4">
    <source>
        <dbReference type="ARBA" id="ARBA00022741"/>
    </source>
</evidence>
<dbReference type="EMBL" id="JBHMEP010000001">
    <property type="protein sequence ID" value="MFB9134096.1"/>
    <property type="molecule type" value="Genomic_DNA"/>
</dbReference>
<dbReference type="InterPro" id="IPR011009">
    <property type="entry name" value="Kinase-like_dom_sf"/>
</dbReference>
<evidence type="ECO:0000256" key="6">
    <source>
        <dbReference type="ARBA" id="ARBA00022840"/>
    </source>
</evidence>
<evidence type="ECO:0000313" key="10">
    <source>
        <dbReference type="EMBL" id="MFB9134096.1"/>
    </source>
</evidence>
<keyword evidence="2 10" id="KW-0723">Serine/threonine-protein kinase</keyword>
<evidence type="ECO:0000259" key="9">
    <source>
        <dbReference type="PROSITE" id="PS50011"/>
    </source>
</evidence>
<evidence type="ECO:0000256" key="2">
    <source>
        <dbReference type="ARBA" id="ARBA00022527"/>
    </source>
</evidence>
<protein>
    <recommendedName>
        <fullName evidence="1">non-specific serine/threonine protein kinase</fullName>
        <ecNumber evidence="1">2.7.11.1</ecNumber>
    </recommendedName>
</protein>
<evidence type="ECO:0000256" key="8">
    <source>
        <dbReference type="ARBA" id="ARBA00048679"/>
    </source>
</evidence>
<accession>A0ABV5HIN3</accession>